<dbReference type="Gene3D" id="3.90.1340.10">
    <property type="entry name" value="Phage tail collar domain"/>
    <property type="match status" value="1"/>
</dbReference>
<dbReference type="InterPro" id="IPR037053">
    <property type="entry name" value="Phage_tail_collar_dom_sf"/>
</dbReference>
<dbReference type="PATRIC" id="fig|466.6.peg.899"/>
<name>A0A0W0WBP8_9GAMM</name>
<evidence type="ECO:0000313" key="2">
    <source>
        <dbReference type="Proteomes" id="UP000054908"/>
    </source>
</evidence>
<organism evidence="1 2">
    <name type="scientific">Legionella maceachernii</name>
    <dbReference type="NCBI Taxonomy" id="466"/>
    <lineage>
        <taxon>Bacteria</taxon>
        <taxon>Pseudomonadati</taxon>
        <taxon>Pseudomonadota</taxon>
        <taxon>Gammaproteobacteria</taxon>
        <taxon>Legionellales</taxon>
        <taxon>Legionellaceae</taxon>
        <taxon>Legionella</taxon>
    </lineage>
</organism>
<reference evidence="1 2" key="1">
    <citation type="submission" date="2015-11" db="EMBL/GenBank/DDBJ databases">
        <title>Genomic analysis of 38 Legionella species identifies large and diverse effector repertoires.</title>
        <authorList>
            <person name="Burstein D."/>
            <person name="Amaro F."/>
            <person name="Zusman T."/>
            <person name="Lifshitz Z."/>
            <person name="Cohen O."/>
            <person name="Gilbert J.A."/>
            <person name="Pupko T."/>
            <person name="Shuman H.A."/>
            <person name="Segal G."/>
        </authorList>
    </citation>
    <scope>NUCLEOTIDE SEQUENCE [LARGE SCALE GENOMIC DNA]</scope>
    <source>
        <strain evidence="1 2">PX-1-G2-E2</strain>
    </source>
</reference>
<dbReference type="STRING" id="466.Lmac_0842"/>
<keyword evidence="2" id="KW-1185">Reference proteome</keyword>
<dbReference type="RefSeq" id="WP_058451653.1">
    <property type="nucleotide sequence ID" value="NZ_CAAAIB010000015.1"/>
</dbReference>
<dbReference type="SUPFAM" id="SSF88874">
    <property type="entry name" value="Receptor-binding domain of short tail fibre protein gp12"/>
    <property type="match status" value="1"/>
</dbReference>
<dbReference type="Proteomes" id="UP000054908">
    <property type="component" value="Unassembled WGS sequence"/>
</dbReference>
<dbReference type="EMBL" id="LNYL01000022">
    <property type="protein sequence ID" value="KTD29667.1"/>
    <property type="molecule type" value="Genomic_DNA"/>
</dbReference>
<sequence length="575" mass="60833">MAIDSHYIPAFSIEDVILDKDTGAPLSGGLVYFEQDNQRGTLKPVYQITGSSPNYTYTQLPNPMTLSSIGTFEDSLGNPVVPYFFPYDEDFKVEYYYVRVTSSDDVPQFDREAVPYVVEESDAEVLSVITNEIANPQFAVVNFDTTNPTYVYNIISVADLVINIAPDWDMIVSCPTTGTLTVGQTKPIGSLNLPTNPGTILNINSAGLTKLQLRQRFYGSPNLWGNGYLSASFVAKTYSGTGVNLTMYYSQSNGSIVDQPIIVAALEASGAYGIFPGSISIPISNSTQNFPNAYVDIYFDIPLSVQIDITSVMLADTGSTPVTNIQYEQSSLARQIDHLYHYDYPIVPIGTVIDYYAFGTPPNYLSCNGQVLNRITYYKLLKALTNVEIVSITNGSPTITVANGAIYAIGHPIEGNGIQAGTVIANIVGNVITMSLVATATTTSALTFFCTGNGDGAISLTPTTFNTPLLVGVVMAGAYGSLLPSGGVGSFGGAATHAITINEMPMHNHLGSSGTAPVGGGGGGAIPTASNLATIGSVPVTVNVAAQGGGILNVSGAPMSLLQPTRLAHKVIRYK</sequence>
<evidence type="ECO:0008006" key="3">
    <source>
        <dbReference type="Google" id="ProtNLM"/>
    </source>
</evidence>
<gene>
    <name evidence="1" type="ORF">Lmac_0842</name>
</gene>
<evidence type="ECO:0000313" key="1">
    <source>
        <dbReference type="EMBL" id="KTD29667.1"/>
    </source>
</evidence>
<dbReference type="AlphaFoldDB" id="A0A0W0WBP8"/>
<comment type="caution">
    <text evidence="1">The sequence shown here is derived from an EMBL/GenBank/DDBJ whole genome shotgun (WGS) entry which is preliminary data.</text>
</comment>
<protein>
    <recommendedName>
        <fullName evidence="3">Phage tail collar domain-containing protein</fullName>
    </recommendedName>
</protein>
<dbReference type="OrthoDB" id="9810174at2"/>
<accession>A0A0W0WBP8</accession>
<proteinExistence type="predicted"/>